<dbReference type="STRING" id="679936.Sulac_3248"/>
<reference evidence="6" key="1">
    <citation type="submission" date="2011-12" db="EMBL/GenBank/DDBJ databases">
        <title>The complete genome of chromosome of Sulfobacillus acidophilus DSM 10332.</title>
        <authorList>
            <person name="Lucas S."/>
            <person name="Han J."/>
            <person name="Lapidus A."/>
            <person name="Bruce D."/>
            <person name="Goodwin L."/>
            <person name="Pitluck S."/>
            <person name="Peters L."/>
            <person name="Kyrpides N."/>
            <person name="Mavromatis K."/>
            <person name="Ivanova N."/>
            <person name="Mikhailova N."/>
            <person name="Chertkov O."/>
            <person name="Saunders E."/>
            <person name="Detter J.C."/>
            <person name="Tapia R."/>
            <person name="Han C."/>
            <person name="Land M."/>
            <person name="Hauser L."/>
            <person name="Markowitz V."/>
            <person name="Cheng J.-F."/>
            <person name="Hugenholtz P."/>
            <person name="Woyke T."/>
            <person name="Wu D."/>
            <person name="Pukall R."/>
            <person name="Gehrich-Schroeter G."/>
            <person name="Schneider S."/>
            <person name="Klenk H.-P."/>
            <person name="Eisen J.A."/>
        </authorList>
    </citation>
    <scope>NUCLEOTIDE SEQUENCE [LARGE SCALE GENOMIC DNA]</scope>
    <source>
        <strain evidence="6">ATCC 700253 / DSM 10332 / NAL</strain>
    </source>
</reference>
<dbReference type="Gene3D" id="1.10.10.10">
    <property type="entry name" value="Winged helix-like DNA-binding domain superfamily/Winged helix DNA-binding domain"/>
    <property type="match status" value="1"/>
</dbReference>
<evidence type="ECO:0000259" key="4">
    <source>
        <dbReference type="Pfam" id="PF12802"/>
    </source>
</evidence>
<keyword evidence="3" id="KW-0119">Carbohydrate metabolism</keyword>
<dbReference type="SUPFAM" id="SSF53067">
    <property type="entry name" value="Actin-like ATPase domain"/>
    <property type="match status" value="1"/>
</dbReference>
<dbReference type="InterPro" id="IPR036388">
    <property type="entry name" value="WH-like_DNA-bd_sf"/>
</dbReference>
<evidence type="ECO:0000313" key="5">
    <source>
        <dbReference type="EMBL" id="AEW06694.1"/>
    </source>
</evidence>
<name>G8TSK2_SULAD</name>
<dbReference type="InterPro" id="IPR036390">
    <property type="entry name" value="WH_DNA-bd_sf"/>
</dbReference>
<feature type="domain" description="HTH marR-type" evidence="4">
    <location>
        <begin position="17"/>
        <end position="66"/>
    </location>
</feature>
<dbReference type="GO" id="GO:0003700">
    <property type="term" value="F:DNA-binding transcription factor activity"/>
    <property type="evidence" value="ECO:0007669"/>
    <property type="project" value="InterPro"/>
</dbReference>
<dbReference type="InterPro" id="IPR000600">
    <property type="entry name" value="ROK"/>
</dbReference>
<dbReference type="PANTHER" id="PTHR18964">
    <property type="entry name" value="ROK (REPRESSOR, ORF, KINASE) FAMILY"/>
    <property type="match status" value="1"/>
</dbReference>
<keyword evidence="5" id="KW-0808">Transferase</keyword>
<protein>
    <submittedName>
        <fullName evidence="5">Glucokinase</fullName>
        <ecNumber evidence="5">2.7.1.2</ecNumber>
    </submittedName>
</protein>
<evidence type="ECO:0000256" key="2">
    <source>
        <dbReference type="ARBA" id="ARBA00006479"/>
    </source>
</evidence>
<gene>
    <name evidence="5" type="ordered locus">Sulac_3248</name>
</gene>
<dbReference type="HOGENOM" id="CLU_036604_13_2_9"/>
<dbReference type="AlphaFoldDB" id="G8TSK2"/>
<reference evidence="5 6" key="2">
    <citation type="journal article" date="2012" name="Stand. Genomic Sci.">
        <title>Complete genome sequence of the moderately thermophilic mineral-sulfide-oxidizing firmicute Sulfobacillus acidophilus type strain (NAL(T)).</title>
        <authorList>
            <person name="Anderson I."/>
            <person name="Chertkov O."/>
            <person name="Chen A."/>
            <person name="Saunders E."/>
            <person name="Lapidus A."/>
            <person name="Nolan M."/>
            <person name="Lucas S."/>
            <person name="Hammon N."/>
            <person name="Deshpande S."/>
            <person name="Cheng J.F."/>
            <person name="Han C."/>
            <person name="Tapia R."/>
            <person name="Goodwin L.A."/>
            <person name="Pitluck S."/>
            <person name="Liolios K."/>
            <person name="Pagani I."/>
            <person name="Ivanova N."/>
            <person name="Mikhailova N."/>
            <person name="Pati A."/>
            <person name="Palaniappan K."/>
            <person name="Land M."/>
            <person name="Pan C."/>
            <person name="Rohde M."/>
            <person name="Pukall R."/>
            <person name="Goker M."/>
            <person name="Detter J.C."/>
            <person name="Woyke T."/>
            <person name="Bristow J."/>
            <person name="Eisen J.A."/>
            <person name="Markowitz V."/>
            <person name="Hugenholtz P."/>
            <person name="Kyrpides N.C."/>
            <person name="Klenk H.P."/>
            <person name="Mavromatis K."/>
        </authorList>
    </citation>
    <scope>NUCLEOTIDE SEQUENCE [LARGE SCALE GENOMIC DNA]</scope>
    <source>
        <strain evidence="6">ATCC 700253 / DSM 10332 / NAL</strain>
    </source>
</reference>
<dbReference type="PATRIC" id="fig|679936.5.peg.3357"/>
<keyword evidence="6" id="KW-1185">Reference proteome</keyword>
<dbReference type="Gene3D" id="3.30.420.40">
    <property type="match status" value="2"/>
</dbReference>
<keyword evidence="3" id="KW-0859">Xylose metabolism</keyword>
<organism evidence="5 6">
    <name type="scientific">Sulfobacillus acidophilus (strain ATCC 700253 / DSM 10332 / NAL)</name>
    <dbReference type="NCBI Taxonomy" id="679936"/>
    <lineage>
        <taxon>Bacteria</taxon>
        <taxon>Bacillati</taxon>
        <taxon>Bacillota</taxon>
        <taxon>Clostridia</taxon>
        <taxon>Eubacteriales</taxon>
        <taxon>Clostridiales Family XVII. Incertae Sedis</taxon>
        <taxon>Sulfobacillus</taxon>
    </lineage>
</organism>
<dbReference type="Pfam" id="PF00480">
    <property type="entry name" value="ROK"/>
    <property type="match status" value="1"/>
</dbReference>
<dbReference type="InterPro" id="IPR043129">
    <property type="entry name" value="ATPase_NBD"/>
</dbReference>
<dbReference type="GO" id="GO:0042732">
    <property type="term" value="P:D-xylose metabolic process"/>
    <property type="evidence" value="ECO:0007669"/>
    <property type="project" value="UniProtKB-KW"/>
</dbReference>
<dbReference type="KEGG" id="sap:Sulac_3248"/>
<dbReference type="InterPro" id="IPR000835">
    <property type="entry name" value="HTH_MarR-typ"/>
</dbReference>
<dbReference type="EC" id="2.7.1.2" evidence="5"/>
<accession>G8TSK2</accession>
<dbReference type="GO" id="GO:0004340">
    <property type="term" value="F:glucokinase activity"/>
    <property type="evidence" value="ECO:0007669"/>
    <property type="project" value="UniProtKB-EC"/>
</dbReference>
<dbReference type="Proteomes" id="UP000005439">
    <property type="component" value="Chromosome"/>
</dbReference>
<evidence type="ECO:0000256" key="1">
    <source>
        <dbReference type="ARBA" id="ARBA00002486"/>
    </source>
</evidence>
<evidence type="ECO:0000313" key="6">
    <source>
        <dbReference type="Proteomes" id="UP000005439"/>
    </source>
</evidence>
<dbReference type="CDD" id="cd24076">
    <property type="entry name" value="ASKHA_ATPase_ROK_BsXylR-like"/>
    <property type="match status" value="1"/>
</dbReference>
<evidence type="ECO:0000256" key="3">
    <source>
        <dbReference type="ARBA" id="ARBA00022629"/>
    </source>
</evidence>
<sequence length="394" mass="43562">MYTSVDASLMRTFNKRTVLRYIYQHDQTSRVAISQATGLNRATVSSVVDELIAQEWVREIGPGDSRGGRRPILLRFNERAGYAIGIDVQISHLYTVMTDATRRVIYEHRADLDPTLQPMRESVLLERLVDAVDRARQALPESPYGIFGVGIALPGLVNYQTGQVVYLPNLDIHDWPIVQALKQVRPYPVVIDNDANCGAWSEYLAQSIPNMLFINAGIGVGAGIIVDGQLYRGHHGIAGEAGHTTISTVGLLCSCGNYGCWEQYASEQALARYVREQGEGQADPFMPDFVKHALGEANRGNPIYQAAWRTLGEYLGIGMANLANLFNPERIFLGGTIAQAREWILPEISRVMRHRAMDRNKSMTVEVSHHRAVAMGAAGLAIANAIDLLPTRIH</sequence>
<dbReference type="SUPFAM" id="SSF46785">
    <property type="entry name" value="Winged helix' DNA-binding domain"/>
    <property type="match status" value="1"/>
</dbReference>
<proteinExistence type="inferred from homology"/>
<dbReference type="PANTHER" id="PTHR18964:SF149">
    <property type="entry name" value="BIFUNCTIONAL UDP-N-ACETYLGLUCOSAMINE 2-EPIMERASE_N-ACETYLMANNOSAMINE KINASE"/>
    <property type="match status" value="1"/>
</dbReference>
<dbReference type="Pfam" id="PF12802">
    <property type="entry name" value="MarR_2"/>
    <property type="match status" value="1"/>
</dbReference>
<comment type="similarity">
    <text evidence="2">Belongs to the ROK (NagC/XylR) family.</text>
</comment>
<comment type="function">
    <text evidence="1">Transcriptional repressor of xylose-utilizing enzymes.</text>
</comment>
<dbReference type="EMBL" id="CP003179">
    <property type="protein sequence ID" value="AEW06694.1"/>
    <property type="molecule type" value="Genomic_DNA"/>
</dbReference>